<feature type="signal peptide" evidence="1">
    <location>
        <begin position="1"/>
        <end position="20"/>
    </location>
</feature>
<dbReference type="eggNOG" id="COG1073">
    <property type="taxonomic scope" value="Bacteria"/>
</dbReference>
<dbReference type="InterPro" id="IPR053145">
    <property type="entry name" value="AB_hydrolase_Est10"/>
</dbReference>
<dbReference type="GO" id="GO:0052689">
    <property type="term" value="F:carboxylic ester hydrolase activity"/>
    <property type="evidence" value="ECO:0007669"/>
    <property type="project" value="TreeGrafter"/>
</dbReference>
<evidence type="ECO:0000313" key="4">
    <source>
        <dbReference type="Proteomes" id="UP000010953"/>
    </source>
</evidence>
<dbReference type="Pfam" id="PF01738">
    <property type="entry name" value="DLH"/>
    <property type="match status" value="1"/>
</dbReference>
<dbReference type="PANTHER" id="PTHR43265">
    <property type="entry name" value="ESTERASE ESTD"/>
    <property type="match status" value="1"/>
</dbReference>
<gene>
    <name evidence="3" type="ORF">C943_01301</name>
</gene>
<organism evidence="3 4">
    <name type="scientific">Mariniradius saccharolyticus AK6</name>
    <dbReference type="NCBI Taxonomy" id="1239962"/>
    <lineage>
        <taxon>Bacteria</taxon>
        <taxon>Pseudomonadati</taxon>
        <taxon>Bacteroidota</taxon>
        <taxon>Cytophagia</taxon>
        <taxon>Cytophagales</taxon>
        <taxon>Cyclobacteriaceae</taxon>
        <taxon>Mariniradius</taxon>
    </lineage>
</organism>
<protein>
    <submittedName>
        <fullName evidence="3">Hydrolase of the alpha/beta superfamily protein</fullName>
    </submittedName>
</protein>
<feature type="domain" description="Dienelactone hydrolase" evidence="2">
    <location>
        <begin position="263"/>
        <end position="334"/>
    </location>
</feature>
<feature type="chain" id="PRO_5004087695" evidence="1">
    <location>
        <begin position="21"/>
        <end position="344"/>
    </location>
</feature>
<proteinExistence type="predicted"/>
<comment type="caution">
    <text evidence="3">The sequence shown here is derived from an EMBL/GenBank/DDBJ whole genome shotgun (WGS) entry which is preliminary data.</text>
</comment>
<name>M7XCH3_9BACT</name>
<keyword evidence="1" id="KW-0732">Signal</keyword>
<dbReference type="PANTHER" id="PTHR43265:SF1">
    <property type="entry name" value="ESTERASE ESTD"/>
    <property type="match status" value="1"/>
</dbReference>
<dbReference type="AlphaFoldDB" id="M7XCH3"/>
<keyword evidence="4" id="KW-1185">Reference proteome</keyword>
<dbReference type="STRING" id="1239962.C943_01301"/>
<dbReference type="InterPro" id="IPR002925">
    <property type="entry name" value="Dienelactn_hydro"/>
</dbReference>
<evidence type="ECO:0000256" key="1">
    <source>
        <dbReference type="SAM" id="SignalP"/>
    </source>
</evidence>
<dbReference type="InParanoid" id="M7XCH3"/>
<sequence length="344" mass="38402">MRVLFICILLLIGIPSAANSKQEVFEFEFEGVRLNGILNFPTDSIPKGIVLIVHGSGQTNAVAQNWYSDVRESILLSGYATYMWDKMGCGASGGRFDYNQTVYNSALEVIAAIMALKENKVAGSSAIGLWGISRAGWINPIVIREYKDIKFWISVSGVDGQENFKYLLAENLKINGHPPDSVDLLVNEWLMGTKITHAGGSFEAYRQATTHLAKNPFWLRFTNGGISEQGFYTYQQTFKKEVLDPETGLQVYIEDFGSILSGITCPVLAVFGENDRNVDWTKTKRLYENTLGKNTDLSVVSFPNCNHNLFQGQTGGFYEMEDGNLPYTRCIDFLDAMEAWLAKI</sequence>
<dbReference type="EMBL" id="AMZY02000013">
    <property type="protein sequence ID" value="EMS32574.1"/>
    <property type="molecule type" value="Genomic_DNA"/>
</dbReference>
<accession>M7XCH3</accession>
<keyword evidence="3" id="KW-0378">Hydrolase</keyword>
<dbReference type="InterPro" id="IPR029058">
    <property type="entry name" value="AB_hydrolase_fold"/>
</dbReference>
<dbReference type="SUPFAM" id="SSF53474">
    <property type="entry name" value="alpha/beta-Hydrolases"/>
    <property type="match status" value="1"/>
</dbReference>
<evidence type="ECO:0000259" key="2">
    <source>
        <dbReference type="Pfam" id="PF01738"/>
    </source>
</evidence>
<dbReference type="Proteomes" id="UP000010953">
    <property type="component" value="Unassembled WGS sequence"/>
</dbReference>
<dbReference type="Gene3D" id="3.40.50.1820">
    <property type="entry name" value="alpha/beta hydrolase"/>
    <property type="match status" value="1"/>
</dbReference>
<reference evidence="3" key="1">
    <citation type="submission" date="2013-01" db="EMBL/GenBank/DDBJ databases">
        <title>Genome assembly of Mariniradius saccharolyticus AK6.</title>
        <authorList>
            <person name="Vaidya B."/>
            <person name="Khatri I."/>
            <person name="Tanuku N.R.S."/>
            <person name="Subramanian S."/>
            <person name="Pinnaka A."/>
        </authorList>
    </citation>
    <scope>NUCLEOTIDE SEQUENCE [LARGE SCALE GENOMIC DNA]</scope>
    <source>
        <strain evidence="3">AK6</strain>
    </source>
</reference>
<evidence type="ECO:0000313" key="3">
    <source>
        <dbReference type="EMBL" id="EMS32574.1"/>
    </source>
</evidence>